<dbReference type="Pfam" id="PF10824">
    <property type="entry name" value="T7SS_ESX_EspC"/>
    <property type="match status" value="1"/>
</dbReference>
<gene>
    <name evidence="1" type="ORF">NGTWS1702_19590</name>
</gene>
<protein>
    <recommendedName>
        <fullName evidence="3">ESX-1 secretion-associated protein</fullName>
    </recommendedName>
</protein>
<sequence length="118" mass="11483">MVEPLSVNTDGVRSLGDIHAGVATGLGSLADSAPGSAGVAMSHGTIASGVDAALTAALGSRSAAITTTRSSAETLSELLHQAALAYERGDQRGGAAIEAAADTIALGQTPATTRPAID</sequence>
<evidence type="ECO:0000313" key="2">
    <source>
        <dbReference type="Proteomes" id="UP001060504"/>
    </source>
</evidence>
<reference evidence="1 2" key="1">
    <citation type="submission" date="2021-08" db="EMBL/GenBank/DDBJ databases">
        <title>Draft genome sequence of Mycolicibacterium sp. NGTWS1702 strain.</title>
        <authorList>
            <person name="Matsumoto M."/>
            <person name="Tang B.C.C."/>
            <person name="Machida Y."/>
            <person name="Matoyama H."/>
            <person name="Kishihara T."/>
            <person name="Sato S."/>
            <person name="Kondo I."/>
            <person name="Sano M."/>
            <person name="Kato G."/>
        </authorList>
    </citation>
    <scope>NUCLEOTIDE SEQUENCE [LARGE SCALE GENOMIC DNA]</scope>
    <source>
        <strain evidence="1 2">NGTWSNA01</strain>
    </source>
</reference>
<comment type="caution">
    <text evidence="1">The sequence shown here is derived from an EMBL/GenBank/DDBJ whole genome shotgun (WGS) entry which is preliminary data.</text>
</comment>
<evidence type="ECO:0000313" key="1">
    <source>
        <dbReference type="EMBL" id="GJF15761.1"/>
    </source>
</evidence>
<dbReference type="InterPro" id="IPR022536">
    <property type="entry name" value="EspC"/>
</dbReference>
<evidence type="ECO:0008006" key="3">
    <source>
        <dbReference type="Google" id="ProtNLM"/>
    </source>
</evidence>
<organism evidence="1 2">
    <name type="scientific">Mycolicibacterium cyprinidarum</name>
    <dbReference type="NCBI Taxonomy" id="2860311"/>
    <lineage>
        <taxon>Bacteria</taxon>
        <taxon>Bacillati</taxon>
        <taxon>Actinomycetota</taxon>
        <taxon>Actinomycetes</taxon>
        <taxon>Mycobacteriales</taxon>
        <taxon>Mycobacteriaceae</taxon>
        <taxon>Mycolicibacterium</taxon>
    </lineage>
</organism>
<accession>A0ABQ4VAN4</accession>
<dbReference type="Proteomes" id="UP001060504">
    <property type="component" value="Unassembled WGS sequence"/>
</dbReference>
<name>A0ABQ4VAN4_9MYCO</name>
<keyword evidence="2" id="KW-1185">Reference proteome</keyword>
<proteinExistence type="predicted"/>
<dbReference type="EMBL" id="BPRH01002059">
    <property type="protein sequence ID" value="GJF15761.1"/>
    <property type="molecule type" value="Genomic_DNA"/>
</dbReference>